<comment type="caution">
    <text evidence="3">The sequence shown here is derived from an EMBL/GenBank/DDBJ whole genome shotgun (WGS) entry which is preliminary data.</text>
</comment>
<sequence length="329" mass="36543">MSTSTRTQRLHSTESDNEDDEIIQLTTEDFSEGSLLGGIGAVNDVGLFEKLMEVSLRYERIGIFCTYCGHLGHDHKFCQILSNDTALNGVKDDRIGEWIRADQVGKRLDKNSETHATNSSASGNPPQPSKKPPLYWLIENFSGLNMQEKSNTQTQLDPNLKQLARSSFVGYKRRSGDKKNVDKAKKICLDENYIDAMTVEGASLQMAPRNHDAAVLELSGFGETPDSLQPKRDFDWFIVDPNGVAGGLALAWRDGCNVCITNHDSFFIVAMVTEIGSNVSWGVLGVHLSSADHIRMSQYEALQPVIQQFQCNVLLMGDFNAISNQHEKK</sequence>
<feature type="region of interest" description="Disordered" evidence="1">
    <location>
        <begin position="106"/>
        <end position="132"/>
    </location>
</feature>
<feature type="compositionally biased region" description="Polar residues" evidence="1">
    <location>
        <begin position="114"/>
        <end position="124"/>
    </location>
</feature>
<dbReference type="Pfam" id="PF14392">
    <property type="entry name" value="zf-CCHC_4"/>
    <property type="match status" value="1"/>
</dbReference>
<dbReference type="InterPro" id="IPR025836">
    <property type="entry name" value="Zn_knuckle_CX2CX4HX4C"/>
</dbReference>
<dbReference type="Proteomes" id="UP001341840">
    <property type="component" value="Unassembled WGS sequence"/>
</dbReference>
<dbReference type="InterPro" id="IPR036691">
    <property type="entry name" value="Endo/exonu/phosph_ase_sf"/>
</dbReference>
<feature type="non-terminal residue" evidence="3">
    <location>
        <position position="329"/>
    </location>
</feature>
<dbReference type="EMBL" id="JASCZI010091756">
    <property type="protein sequence ID" value="MED6151159.1"/>
    <property type="molecule type" value="Genomic_DNA"/>
</dbReference>
<evidence type="ECO:0000313" key="4">
    <source>
        <dbReference type="Proteomes" id="UP001341840"/>
    </source>
</evidence>
<reference evidence="3 4" key="1">
    <citation type="journal article" date="2023" name="Plants (Basel)">
        <title>Bridging the Gap: Combining Genomics and Transcriptomics Approaches to Understand Stylosanthes scabra, an Orphan Legume from the Brazilian Caatinga.</title>
        <authorList>
            <person name="Ferreira-Neto J.R.C."/>
            <person name="da Silva M.D."/>
            <person name="Binneck E."/>
            <person name="de Melo N.F."/>
            <person name="da Silva R.H."/>
            <person name="de Melo A.L.T.M."/>
            <person name="Pandolfi V."/>
            <person name="Bustamante F.O."/>
            <person name="Brasileiro-Vidal A.C."/>
            <person name="Benko-Iseppon A.M."/>
        </authorList>
    </citation>
    <scope>NUCLEOTIDE SEQUENCE [LARGE SCALE GENOMIC DNA]</scope>
    <source>
        <tissue evidence="3">Leaves</tissue>
    </source>
</reference>
<proteinExistence type="predicted"/>
<protein>
    <recommendedName>
        <fullName evidence="2">Zinc knuckle CX2CX4HX4C domain-containing protein</fullName>
    </recommendedName>
</protein>
<dbReference type="SUPFAM" id="SSF56219">
    <property type="entry name" value="DNase I-like"/>
    <property type="match status" value="1"/>
</dbReference>
<organism evidence="3 4">
    <name type="scientific">Stylosanthes scabra</name>
    <dbReference type="NCBI Taxonomy" id="79078"/>
    <lineage>
        <taxon>Eukaryota</taxon>
        <taxon>Viridiplantae</taxon>
        <taxon>Streptophyta</taxon>
        <taxon>Embryophyta</taxon>
        <taxon>Tracheophyta</taxon>
        <taxon>Spermatophyta</taxon>
        <taxon>Magnoliopsida</taxon>
        <taxon>eudicotyledons</taxon>
        <taxon>Gunneridae</taxon>
        <taxon>Pentapetalae</taxon>
        <taxon>rosids</taxon>
        <taxon>fabids</taxon>
        <taxon>Fabales</taxon>
        <taxon>Fabaceae</taxon>
        <taxon>Papilionoideae</taxon>
        <taxon>50 kb inversion clade</taxon>
        <taxon>dalbergioids sensu lato</taxon>
        <taxon>Dalbergieae</taxon>
        <taxon>Pterocarpus clade</taxon>
        <taxon>Stylosanthes</taxon>
    </lineage>
</organism>
<evidence type="ECO:0000256" key="1">
    <source>
        <dbReference type="SAM" id="MobiDB-lite"/>
    </source>
</evidence>
<evidence type="ECO:0000313" key="3">
    <source>
        <dbReference type="EMBL" id="MED6151159.1"/>
    </source>
</evidence>
<feature type="domain" description="Zinc knuckle CX2CX4HX4C" evidence="2">
    <location>
        <begin position="52"/>
        <end position="79"/>
    </location>
</feature>
<name>A0ABU6TRV9_9FABA</name>
<keyword evidence="4" id="KW-1185">Reference proteome</keyword>
<gene>
    <name evidence="3" type="ORF">PIB30_079630</name>
</gene>
<evidence type="ECO:0000259" key="2">
    <source>
        <dbReference type="Pfam" id="PF14392"/>
    </source>
</evidence>
<dbReference type="Gene3D" id="3.60.10.10">
    <property type="entry name" value="Endonuclease/exonuclease/phosphatase"/>
    <property type="match status" value="1"/>
</dbReference>
<accession>A0ABU6TRV9</accession>